<dbReference type="EMBL" id="ML977318">
    <property type="protein sequence ID" value="KAF2117906.1"/>
    <property type="molecule type" value="Genomic_DNA"/>
</dbReference>
<dbReference type="PANTHER" id="PTHR15549:SF30">
    <property type="entry name" value="MID2 DOMAIN-CONTAINING PROTEIN"/>
    <property type="match status" value="1"/>
</dbReference>
<proteinExistence type="predicted"/>
<sequence>MMSTSLGSLATRFIPSASCIASNNYWAVYTSSVDASTSREWGPWQIGPPPTSDCLPPGYLPYSTAFYSPAQCPSGYTPAVQIVNTLAGSLVETTQTCCPTGHNFKAQPTSNALFQDSPYLTTFLCTSIADHTEVASTVTRSSAGTLYETSYTWKKFDGTRGFNAYGVVVRFQSTDFQTTATSTFATTLSLTPVTGTPSSSQPTSSSLTISPSRSTGLSTGAKVGIGVGVSVGTLIILFTLVICFMTRKRRIARARNIANAVAAPVEMPAVQSLGEDTKLGKRYMAGGSQPVLELDGNPIQNRL</sequence>
<dbReference type="AlphaFoldDB" id="A0A6A5ZF79"/>
<dbReference type="Proteomes" id="UP000799770">
    <property type="component" value="Unassembled WGS sequence"/>
</dbReference>
<evidence type="ECO:0000256" key="4">
    <source>
        <dbReference type="ARBA" id="ARBA00023136"/>
    </source>
</evidence>
<keyword evidence="2 6" id="KW-0812">Transmembrane</keyword>
<evidence type="ECO:0000256" key="6">
    <source>
        <dbReference type="SAM" id="Phobius"/>
    </source>
</evidence>
<evidence type="ECO:0000256" key="2">
    <source>
        <dbReference type="ARBA" id="ARBA00022692"/>
    </source>
</evidence>
<name>A0A6A5ZF79_9PLEO</name>
<protein>
    <recommendedName>
        <fullName evidence="9">Mid2 domain-containing protein</fullName>
    </recommendedName>
</protein>
<reference evidence="7" key="1">
    <citation type="journal article" date="2020" name="Stud. Mycol.">
        <title>101 Dothideomycetes genomes: a test case for predicting lifestyles and emergence of pathogens.</title>
        <authorList>
            <person name="Haridas S."/>
            <person name="Albert R."/>
            <person name="Binder M."/>
            <person name="Bloem J."/>
            <person name="Labutti K."/>
            <person name="Salamov A."/>
            <person name="Andreopoulos B."/>
            <person name="Baker S."/>
            <person name="Barry K."/>
            <person name="Bills G."/>
            <person name="Bluhm B."/>
            <person name="Cannon C."/>
            <person name="Castanera R."/>
            <person name="Culley D."/>
            <person name="Daum C."/>
            <person name="Ezra D."/>
            <person name="Gonzalez J."/>
            <person name="Henrissat B."/>
            <person name="Kuo A."/>
            <person name="Liang C."/>
            <person name="Lipzen A."/>
            <person name="Lutzoni F."/>
            <person name="Magnuson J."/>
            <person name="Mondo S."/>
            <person name="Nolan M."/>
            <person name="Ohm R."/>
            <person name="Pangilinan J."/>
            <person name="Park H.-J."/>
            <person name="Ramirez L."/>
            <person name="Alfaro M."/>
            <person name="Sun H."/>
            <person name="Tritt A."/>
            <person name="Yoshinaga Y."/>
            <person name="Zwiers L.-H."/>
            <person name="Turgeon B."/>
            <person name="Goodwin S."/>
            <person name="Spatafora J."/>
            <person name="Crous P."/>
            <person name="Grigoriev I."/>
        </authorList>
    </citation>
    <scope>NUCLEOTIDE SEQUENCE</scope>
    <source>
        <strain evidence="7">CBS 627.86</strain>
    </source>
</reference>
<keyword evidence="4 6" id="KW-0472">Membrane</keyword>
<feature type="region of interest" description="Disordered" evidence="5">
    <location>
        <begin position="191"/>
        <end position="214"/>
    </location>
</feature>
<organism evidence="7 8">
    <name type="scientific">Lophiotrema nucula</name>
    <dbReference type="NCBI Taxonomy" id="690887"/>
    <lineage>
        <taxon>Eukaryota</taxon>
        <taxon>Fungi</taxon>
        <taxon>Dikarya</taxon>
        <taxon>Ascomycota</taxon>
        <taxon>Pezizomycotina</taxon>
        <taxon>Dothideomycetes</taxon>
        <taxon>Pleosporomycetidae</taxon>
        <taxon>Pleosporales</taxon>
        <taxon>Lophiotremataceae</taxon>
        <taxon>Lophiotrema</taxon>
    </lineage>
</organism>
<feature type="transmembrane region" description="Helical" evidence="6">
    <location>
        <begin position="223"/>
        <end position="245"/>
    </location>
</feature>
<evidence type="ECO:0000256" key="5">
    <source>
        <dbReference type="SAM" id="MobiDB-lite"/>
    </source>
</evidence>
<dbReference type="GO" id="GO:0071944">
    <property type="term" value="C:cell periphery"/>
    <property type="evidence" value="ECO:0007669"/>
    <property type="project" value="UniProtKB-ARBA"/>
</dbReference>
<dbReference type="OrthoDB" id="4770059at2759"/>
<dbReference type="InterPro" id="IPR051694">
    <property type="entry name" value="Immunoregulatory_rcpt-like"/>
</dbReference>
<accession>A0A6A5ZF79</accession>
<evidence type="ECO:0000256" key="1">
    <source>
        <dbReference type="ARBA" id="ARBA00004167"/>
    </source>
</evidence>
<comment type="subcellular location">
    <subcellularLocation>
        <location evidence="1">Membrane</location>
        <topology evidence="1">Single-pass membrane protein</topology>
    </subcellularLocation>
</comment>
<evidence type="ECO:0000313" key="8">
    <source>
        <dbReference type="Proteomes" id="UP000799770"/>
    </source>
</evidence>
<evidence type="ECO:0008006" key="9">
    <source>
        <dbReference type="Google" id="ProtNLM"/>
    </source>
</evidence>
<keyword evidence="3 6" id="KW-1133">Transmembrane helix</keyword>
<dbReference type="PANTHER" id="PTHR15549">
    <property type="entry name" value="PAIRED IMMUNOGLOBULIN-LIKE TYPE 2 RECEPTOR"/>
    <property type="match status" value="1"/>
</dbReference>
<evidence type="ECO:0000313" key="7">
    <source>
        <dbReference type="EMBL" id="KAF2117906.1"/>
    </source>
</evidence>
<evidence type="ECO:0000256" key="3">
    <source>
        <dbReference type="ARBA" id="ARBA00022989"/>
    </source>
</evidence>
<gene>
    <name evidence="7" type="ORF">BDV96DRAFT_571110</name>
</gene>
<keyword evidence="8" id="KW-1185">Reference proteome</keyword>
<dbReference type="GO" id="GO:0016020">
    <property type="term" value="C:membrane"/>
    <property type="evidence" value="ECO:0007669"/>
    <property type="project" value="UniProtKB-SubCell"/>
</dbReference>